<dbReference type="InterPro" id="IPR006311">
    <property type="entry name" value="TAT_signal"/>
</dbReference>
<dbReference type="InterPro" id="IPR017896">
    <property type="entry name" value="4Fe4S_Fe-S-bd"/>
</dbReference>
<evidence type="ECO:0000256" key="6">
    <source>
        <dbReference type="ARBA" id="ARBA00023004"/>
    </source>
</evidence>
<dbReference type="RefSeq" id="WP_338738462.1">
    <property type="nucleotide sequence ID" value="NZ_CP146612.1"/>
</dbReference>
<comment type="cofactor">
    <cofactor evidence="9">
        <name>corrinoid</name>
        <dbReference type="ChEBI" id="CHEBI:33913"/>
    </cofactor>
</comment>
<keyword evidence="6" id="KW-0408">Iron</keyword>
<keyword evidence="8" id="KW-0472">Membrane</keyword>
<evidence type="ECO:0000256" key="5">
    <source>
        <dbReference type="ARBA" id="ARBA00022729"/>
    </source>
</evidence>
<evidence type="ECO:0000256" key="9">
    <source>
        <dbReference type="ARBA" id="ARBA00029374"/>
    </source>
</evidence>
<dbReference type="PROSITE" id="PS51379">
    <property type="entry name" value="4FE4S_FER_2"/>
    <property type="match status" value="1"/>
</dbReference>
<name>A0ABZ2J4P0_9CHLR</name>
<feature type="domain" description="4Fe-4S ferredoxin-type" evidence="10">
    <location>
        <begin position="314"/>
        <end position="346"/>
    </location>
</feature>
<evidence type="ECO:0000256" key="2">
    <source>
        <dbReference type="ARBA" id="ARBA00022475"/>
    </source>
</evidence>
<protein>
    <submittedName>
        <fullName evidence="11">Reductive dehalogenase</fullName>
    </submittedName>
</protein>
<keyword evidence="5" id="KW-0732">Signal</keyword>
<evidence type="ECO:0000256" key="4">
    <source>
        <dbReference type="ARBA" id="ARBA00022723"/>
    </source>
</evidence>
<evidence type="ECO:0000256" key="1">
    <source>
        <dbReference type="ARBA" id="ARBA00004236"/>
    </source>
</evidence>
<sequence>MSKFHSTVSRRDFMKGLGLAGAGLGAAGLAAPAFHDMDDVMSSATAEIKHPWYVKKLELEKPTVEIDWTIFERFDRTIKFTSRKYREGQGDVSVKYMQDLFPDYKGPSLRDLALANASSASSKGRVSPKFDGSMEGVNIPTPASQDMVKWQGTPEENLRTLRSAFRFFGASDVAVVELTANTRKLIYKNNGKKPYSYKDADIPEETATEFIIPNKTKYVVFFSTLEATKQAMQAPAPTWSGYDHYNRVTNRVHYFLGALGYQHIEAGGISTSNSFAALSGVAEHSRAGHIATSYKYGNMLRGMHRIITDMELMPTNPIDAGIAKFCETCKTCSERCPYECMDMGEKSWTHWDAEAESTKNYVPGFKGWRTNVIYCQFCKNCHAQCPFNAADDAVVHEFVRATSAITPVFDGFFATMHKSFGYGTRNPNDWWETDVPIGRWDPAFIKP</sequence>
<keyword evidence="7" id="KW-0411">Iron-sulfur</keyword>
<dbReference type="PROSITE" id="PS51318">
    <property type="entry name" value="TAT"/>
    <property type="match status" value="1"/>
</dbReference>
<gene>
    <name evidence="11" type="ORF">V8247_02555</name>
</gene>
<keyword evidence="12" id="KW-1185">Reference proteome</keyword>
<dbReference type="InterPro" id="IPR012832">
    <property type="entry name" value="RDH"/>
</dbReference>
<evidence type="ECO:0000259" key="10">
    <source>
        <dbReference type="PROSITE" id="PS51379"/>
    </source>
</evidence>
<keyword evidence="4" id="KW-0479">Metal-binding</keyword>
<evidence type="ECO:0000313" key="11">
    <source>
        <dbReference type="EMBL" id="WWX25871.1"/>
    </source>
</evidence>
<evidence type="ECO:0000256" key="7">
    <source>
        <dbReference type="ARBA" id="ARBA00023014"/>
    </source>
</evidence>
<dbReference type="PROSITE" id="PS00198">
    <property type="entry name" value="4FE4S_FER_1"/>
    <property type="match status" value="2"/>
</dbReference>
<dbReference type="NCBIfam" id="TIGR02486">
    <property type="entry name" value="RDH"/>
    <property type="match status" value="1"/>
</dbReference>
<keyword evidence="3" id="KW-0004">4Fe-4S</keyword>
<accession>A0ABZ2J4P0</accession>
<proteinExistence type="predicted"/>
<evidence type="ECO:0000256" key="3">
    <source>
        <dbReference type="ARBA" id="ARBA00022485"/>
    </source>
</evidence>
<dbReference type="NCBIfam" id="TIGR01409">
    <property type="entry name" value="TAT_signal_seq"/>
    <property type="match status" value="1"/>
</dbReference>
<dbReference type="Proteomes" id="UP001375370">
    <property type="component" value="Chromosome"/>
</dbReference>
<keyword evidence="2" id="KW-1003">Cell membrane</keyword>
<dbReference type="SUPFAM" id="SSF54862">
    <property type="entry name" value="4Fe-4S ferredoxins"/>
    <property type="match status" value="1"/>
</dbReference>
<dbReference type="Gene3D" id="3.30.70.20">
    <property type="match status" value="1"/>
</dbReference>
<reference evidence="11 12" key="1">
    <citation type="submission" date="2024-03" db="EMBL/GenBank/DDBJ databases">
        <title>A Dehalogenimonas Isolated from Estuarine Sediments Dihaloeliminates Chlorinated Alkanes.</title>
        <authorList>
            <person name="Yang Y."/>
            <person name="Wang H."/>
        </authorList>
    </citation>
    <scope>NUCLEOTIDE SEQUENCE [LARGE SCALE GENOMIC DNA]</scope>
    <source>
        <strain evidence="11 12">W</strain>
    </source>
</reference>
<dbReference type="InterPro" id="IPR019546">
    <property type="entry name" value="TAT_signal_bac_arc"/>
</dbReference>
<dbReference type="EMBL" id="CP146612">
    <property type="protein sequence ID" value="WWX25871.1"/>
    <property type="molecule type" value="Genomic_DNA"/>
</dbReference>
<evidence type="ECO:0000313" key="12">
    <source>
        <dbReference type="Proteomes" id="UP001375370"/>
    </source>
</evidence>
<evidence type="ECO:0000256" key="8">
    <source>
        <dbReference type="ARBA" id="ARBA00023136"/>
    </source>
</evidence>
<organism evidence="11 12">
    <name type="scientific">Candidatus Dehalogenimonas loeffleri</name>
    <dbReference type="NCBI Taxonomy" id="3127115"/>
    <lineage>
        <taxon>Bacteria</taxon>
        <taxon>Bacillati</taxon>
        <taxon>Chloroflexota</taxon>
        <taxon>Dehalococcoidia</taxon>
        <taxon>Dehalococcoidales</taxon>
        <taxon>Dehalococcoidaceae</taxon>
        <taxon>Dehalogenimonas</taxon>
    </lineage>
</organism>
<comment type="subcellular location">
    <subcellularLocation>
        <location evidence="1">Cell membrane</location>
    </subcellularLocation>
</comment>
<dbReference type="InterPro" id="IPR017900">
    <property type="entry name" value="4Fe4S_Fe_S_CS"/>
</dbReference>